<feature type="compositionally biased region" description="Polar residues" evidence="1">
    <location>
        <begin position="42"/>
        <end position="56"/>
    </location>
</feature>
<evidence type="ECO:0000256" key="1">
    <source>
        <dbReference type="SAM" id="MobiDB-lite"/>
    </source>
</evidence>
<protein>
    <submittedName>
        <fullName evidence="2">BVpp26 protein</fullName>
    </submittedName>
</protein>
<dbReference type="AlphaFoldDB" id="D7FB43"/>
<name>D7FB43_9HYME</name>
<organism evidence="2">
    <name type="scientific">Chelonus inanitus</name>
    <dbReference type="NCBI Taxonomy" id="49201"/>
    <lineage>
        <taxon>Eukaryota</taxon>
        <taxon>Metazoa</taxon>
        <taxon>Ecdysozoa</taxon>
        <taxon>Arthropoda</taxon>
        <taxon>Hexapoda</taxon>
        <taxon>Insecta</taxon>
        <taxon>Pterygota</taxon>
        <taxon>Neoptera</taxon>
        <taxon>Endopterygota</taxon>
        <taxon>Hymenoptera</taxon>
        <taxon>Apocrita</taxon>
        <taxon>Ichneumonoidea</taxon>
        <taxon>Braconidae</taxon>
        <taxon>Cheloninae</taxon>
        <taxon>Chelonus</taxon>
    </lineage>
</organism>
<feature type="region of interest" description="Disordered" evidence="1">
    <location>
        <begin position="15"/>
        <end position="56"/>
    </location>
</feature>
<proteinExistence type="evidence at transcript level"/>
<sequence length="162" mass="18989">MSKYSKLTNSEAENYYWDYEDNDSDNDDEQSKDSSDDDNYTERLNSTPSNSVTSTLRPKFQKLTSRFLKRMPKDNKKVYSMVGENKNDDVALPEHTMSELTMKLQQIDDNDKRSFKRALKNFLSPEIINKYSLAAIKWKLYSIHPDKIKLISKVLKKKGMKK</sequence>
<dbReference type="EMBL" id="FN543450">
    <property type="protein sequence ID" value="CBA62642.1"/>
    <property type="molecule type" value="mRNA"/>
</dbReference>
<gene>
    <name evidence="2" type="primary">bv26</name>
</gene>
<feature type="compositionally biased region" description="Acidic residues" evidence="1">
    <location>
        <begin position="18"/>
        <end position="28"/>
    </location>
</feature>
<reference evidence="2" key="1">
    <citation type="submission" date="2009-08" db="EMBL/GenBank/DDBJ databases">
        <title>Identification of bracovirus particle proteins and analysis of their transcript levels at the stage of virion formation.</title>
        <authorList>
            <person name="Wetterwald C."/>
            <person name="Roth T."/>
            <person name="Kaeslin M."/>
            <person name="Anaheim M."/>
            <person name="Wespi G."/>
            <person name="Heller M."/>
            <person name="Meser P."/>
            <person name="Roditi I."/>
            <person name="Pfister-Wilhelm R."/>
            <person name="Bezier A."/>
            <person name="Gyapay G."/>
            <person name="Drezen J.M."/>
            <person name="Lanzrein B."/>
        </authorList>
    </citation>
    <scope>NUCLEOTIDE SEQUENCE</scope>
    <source>
        <tissue evidence="2">Ovary</tissue>
    </source>
</reference>
<accession>D7FB43</accession>
<evidence type="ECO:0000313" key="2">
    <source>
        <dbReference type="EMBL" id="CBA62642.1"/>
    </source>
</evidence>